<dbReference type="Gene3D" id="3.90.640.10">
    <property type="entry name" value="Actin, Chain A, domain 4"/>
    <property type="match status" value="1"/>
</dbReference>
<dbReference type="CDD" id="cd24095">
    <property type="entry name" value="ASKHA_NBD_HSP70_AtHsp70-14-like"/>
    <property type="match status" value="1"/>
</dbReference>
<dbReference type="GO" id="GO:0005829">
    <property type="term" value="C:cytosol"/>
    <property type="evidence" value="ECO:0007669"/>
    <property type="project" value="TreeGrafter"/>
</dbReference>
<dbReference type="GO" id="GO:0140662">
    <property type="term" value="F:ATP-dependent protein folding chaperone"/>
    <property type="evidence" value="ECO:0007669"/>
    <property type="project" value="InterPro"/>
</dbReference>
<proteinExistence type="predicted"/>
<dbReference type="Gramene" id="OE9A068761T1">
    <property type="protein sequence ID" value="OE9A068761C1"/>
    <property type="gene ID" value="OE9A068761"/>
</dbReference>
<name>A0A8S0RNG1_OLEEU</name>
<gene>
    <name evidence="3" type="ORF">OLEA9_A068761</name>
</gene>
<keyword evidence="1" id="KW-0547">Nucleotide-binding</keyword>
<organism evidence="3 4">
    <name type="scientific">Olea europaea subsp. europaea</name>
    <dbReference type="NCBI Taxonomy" id="158383"/>
    <lineage>
        <taxon>Eukaryota</taxon>
        <taxon>Viridiplantae</taxon>
        <taxon>Streptophyta</taxon>
        <taxon>Embryophyta</taxon>
        <taxon>Tracheophyta</taxon>
        <taxon>Spermatophyta</taxon>
        <taxon>Magnoliopsida</taxon>
        <taxon>eudicotyledons</taxon>
        <taxon>Gunneridae</taxon>
        <taxon>Pentapetalae</taxon>
        <taxon>asterids</taxon>
        <taxon>lamiids</taxon>
        <taxon>Lamiales</taxon>
        <taxon>Oleaceae</taxon>
        <taxon>Oleeae</taxon>
        <taxon>Olea</taxon>
    </lineage>
</organism>
<dbReference type="Pfam" id="PF00012">
    <property type="entry name" value="HSP70"/>
    <property type="match status" value="1"/>
</dbReference>
<dbReference type="AlphaFoldDB" id="A0A8S0RNG1"/>
<accession>A0A8S0RNG1</accession>
<dbReference type="EMBL" id="CACTIH010003653">
    <property type="protein sequence ID" value="CAA2980762.1"/>
    <property type="molecule type" value="Genomic_DNA"/>
</dbReference>
<dbReference type="SUPFAM" id="SSF53067">
    <property type="entry name" value="Actin-like ATPase domain"/>
    <property type="match status" value="2"/>
</dbReference>
<dbReference type="InterPro" id="IPR013126">
    <property type="entry name" value="Hsp_70_fam"/>
</dbReference>
<dbReference type="GO" id="GO:0005524">
    <property type="term" value="F:ATP binding"/>
    <property type="evidence" value="ECO:0007669"/>
    <property type="project" value="UniProtKB-KW"/>
</dbReference>
<reference evidence="3 4" key="1">
    <citation type="submission" date="2019-12" db="EMBL/GenBank/DDBJ databases">
        <authorList>
            <person name="Alioto T."/>
            <person name="Alioto T."/>
            <person name="Gomez Garrido J."/>
        </authorList>
    </citation>
    <scope>NUCLEOTIDE SEQUENCE [LARGE SCALE GENOMIC DNA]</scope>
</reference>
<evidence type="ECO:0000256" key="1">
    <source>
        <dbReference type="ARBA" id="ARBA00022741"/>
    </source>
</evidence>
<dbReference type="FunFam" id="3.30.30.30:FF:000002">
    <property type="entry name" value="Heat shock 70 kDa protein 4"/>
    <property type="match status" value="1"/>
</dbReference>
<dbReference type="GO" id="GO:0005634">
    <property type="term" value="C:nucleus"/>
    <property type="evidence" value="ECO:0007669"/>
    <property type="project" value="TreeGrafter"/>
</dbReference>
<dbReference type="PANTHER" id="PTHR45639">
    <property type="entry name" value="HSC70CB, ISOFORM G-RELATED"/>
    <property type="match status" value="1"/>
</dbReference>
<evidence type="ECO:0000256" key="2">
    <source>
        <dbReference type="ARBA" id="ARBA00022840"/>
    </source>
</evidence>
<keyword evidence="4" id="KW-1185">Reference proteome</keyword>
<keyword evidence="3" id="KW-0346">Stress response</keyword>
<dbReference type="Proteomes" id="UP000594638">
    <property type="component" value="Unassembled WGS sequence"/>
</dbReference>
<dbReference type="FunFam" id="3.30.420.40:FF:000171">
    <property type="entry name" value="Heat shock 70 kDa protein 4"/>
    <property type="match status" value="2"/>
</dbReference>
<dbReference type="InterPro" id="IPR043129">
    <property type="entry name" value="ATPase_NBD"/>
</dbReference>
<dbReference type="PANTHER" id="PTHR45639:SF4">
    <property type="entry name" value="HSC70CB, ISOFORM G"/>
    <property type="match status" value="1"/>
</dbReference>
<keyword evidence="2" id="KW-0067">ATP-binding</keyword>
<evidence type="ECO:0000313" key="4">
    <source>
        <dbReference type="Proteomes" id="UP000594638"/>
    </source>
</evidence>
<dbReference type="Gene3D" id="3.30.420.40">
    <property type="match status" value="2"/>
</dbReference>
<dbReference type="Gene3D" id="3.30.30.30">
    <property type="match status" value="1"/>
</dbReference>
<evidence type="ECO:0000313" key="3">
    <source>
        <dbReference type="EMBL" id="CAA2980762.1"/>
    </source>
</evidence>
<dbReference type="FunFam" id="3.90.640.10:FF:000004">
    <property type="entry name" value="Heat shock 70 kDa protein 4"/>
    <property type="match status" value="1"/>
</dbReference>
<sequence>MSVVGFDFGNESCVVAIARQRGIDVVLNDESKRETPALVCFGDKQRFLGTAGASSSMMNPKNTVSQIKWLIGRQFSDPELQQDLKSLPFSETEGLDGYPLIHAQYLGEMKTFTPTQVFGMALSNLKSIAEKNLNAAVGDCCIGIPVYFTDLQRRAIIDAAKIAGLHPLRLIHETTATALAYGIYKIDLSENDPLNVAFIDVGHASMQVCIAAFKKGRLKILAHSFDRSLGGRDFDEVLFHHFAAKFKDEYKIDVFQNARACLRLRAGCEKLKKVLSANPEAPLNIECLMDEKDVRGFIKRDEFEQISVPILVRMKKPLEKALAEAGLTVENIHAVEFVGSGSRVPATIKILTEFFGKEPRRTMNASECVAKGSALECAILSPTFKV</sequence>
<protein>
    <submittedName>
        <fullName evidence="3">Heat shock 70 kDa 15-like</fullName>
    </submittedName>
</protein>
<dbReference type="PRINTS" id="PR00301">
    <property type="entry name" value="HEATSHOCK70"/>
</dbReference>
<dbReference type="OrthoDB" id="434160at2759"/>
<comment type="caution">
    <text evidence="3">The sequence shown here is derived from an EMBL/GenBank/DDBJ whole genome shotgun (WGS) entry which is preliminary data.</text>
</comment>